<dbReference type="SUPFAM" id="SSF52540">
    <property type="entry name" value="P-loop containing nucleoside triphosphate hydrolases"/>
    <property type="match status" value="2"/>
</dbReference>
<organism evidence="5 6">
    <name type="scientific">Penicillium expansum</name>
    <name type="common">Blue mold rot fungus</name>
    <dbReference type="NCBI Taxonomy" id="27334"/>
    <lineage>
        <taxon>Eukaryota</taxon>
        <taxon>Fungi</taxon>
        <taxon>Dikarya</taxon>
        <taxon>Ascomycota</taxon>
        <taxon>Pezizomycotina</taxon>
        <taxon>Eurotiomycetes</taxon>
        <taxon>Eurotiomycetidae</taxon>
        <taxon>Eurotiales</taxon>
        <taxon>Aspergillaceae</taxon>
        <taxon>Penicillium</taxon>
    </lineage>
</organism>
<dbReference type="GO" id="GO:0005524">
    <property type="term" value="F:ATP binding"/>
    <property type="evidence" value="ECO:0007669"/>
    <property type="project" value="InterPro"/>
</dbReference>
<evidence type="ECO:0000256" key="3">
    <source>
        <dbReference type="SAM" id="MobiDB-lite"/>
    </source>
</evidence>
<keyword evidence="2" id="KW-0067">ATP-binding</keyword>
<feature type="region of interest" description="Disordered" evidence="3">
    <location>
        <begin position="1338"/>
        <end position="1441"/>
    </location>
</feature>
<dbReference type="PROSITE" id="PS51192">
    <property type="entry name" value="HELICASE_ATP_BIND_1"/>
    <property type="match status" value="1"/>
</dbReference>
<proteinExistence type="predicted"/>
<comment type="caution">
    <text evidence="5">The sequence shown here is derived from an EMBL/GenBank/DDBJ whole genome shotgun (WGS) entry which is preliminary data.</text>
</comment>
<feature type="compositionally biased region" description="Basic and acidic residues" evidence="3">
    <location>
        <begin position="1361"/>
        <end position="1370"/>
    </location>
</feature>
<dbReference type="EMBL" id="JQFZ01000379">
    <property type="protein sequence ID" value="KGO49529.1"/>
    <property type="molecule type" value="Genomic_DNA"/>
</dbReference>
<feature type="region of interest" description="Disordered" evidence="3">
    <location>
        <begin position="509"/>
        <end position="529"/>
    </location>
</feature>
<dbReference type="Gene3D" id="3.40.50.10810">
    <property type="entry name" value="Tandem AAA-ATPase domain"/>
    <property type="match status" value="1"/>
</dbReference>
<feature type="region of interest" description="Disordered" evidence="3">
    <location>
        <begin position="1"/>
        <end position="66"/>
    </location>
</feature>
<dbReference type="InterPro" id="IPR038718">
    <property type="entry name" value="SNF2-like_sf"/>
</dbReference>
<accession>A0A0A2J1M0</accession>
<keyword evidence="6" id="KW-1185">Reference proteome</keyword>
<dbReference type="VEuPathDB" id="FungiDB:PEXP_009190"/>
<gene>
    <name evidence="5" type="ORF">PEX2_031620</name>
</gene>
<sequence>MSSEKAKGKRPAISPTPGSPGPSKRTARDDTSDVESIATADTDTASLGSKNPKAARQTKETTFGPVNLGGKGGNWLKADGQEAMLAAYLGFTNTSDLRKFAISWVCLAAERYFREPAKGLRKNVPFQLLSKPVNKNKFADVTTAPETVWSHNETDDDSRKRSQKAWIVAWCLYKMASDVELYNSSTPEENEKRTRSEQKNFLKRHEAEFAKLNLTFPSETMGFPSPNFGPIKDTPETELEVFNRCWEVQRYLASGLFKSTWKKRFASPSAINNGTTVNQSNFPSWMQTPSEKVHSSLDTFGVVFETDKLPPISVTLQWVRGPEAPRHEETERAIQKAVSEGMRIPVTRQILPWDPRLCPDSYQFRDKLRRFLGCRDLGLNIQNLRLKFRNTAENIQYDQDAFSGSWDELRADFSNPAHQNLTLSVTLEPFNTGDPLVYFFEDTHAPADIQECVSLFVSNTCDGDLATPNEGPALGGSSTISPSVSAPPGSTVVPVKSSALEQSILFQNDRETDPADYAKPKQFDNKEDQQKFYDGYSVQDRNADGPHGRIAWQNKLIDLILGGNRGLPVTLNALPEDIGASDVEQRALGDAEQQAQPTGQAELQHKGDSEYYTLHAAFSGSDSRAGPCLDVCLDLLLCEKKGDKYISTLLEKLTDSHFFHYQITGAVGIILKIFGTIDAERLCQSTALNASDPRAQKVLSAANKLRDIQIHGAMLADGTGFGKTKQCLLAKLLYSLLTKENKPTLLLVPASLVSQWVTEIEDHWVGLRAVISYSGSFQSTIDHLTRDEMTSLEFPDNLAFLLDQQDSNTEAKRSIIVTSFETHKSRTLMQQREIARETAGTVQRLEKIFTKHAGIFGLLIADEAHKIKNKRTVIWALLKLQEFQAIILATATPMFNAIRQQDLVGLVELLGAKARKELTPASKAEVKKLHLGQLAQIKSRYAQLDQYSSSRLAILDPRILRRVVRTRRSERHAAVSEYFNLVLNMIAIQRSQASELPLSDGTSVTIRDNFKKTSCKTVLPVFQNVEKLEYQVQHKLHAEKYLLETRRSTYNTDAPEVAGQAVKFNTSDMRYRTTGEKTDVAQLNKWRAQGLTAEWIHRLVRQKGELLWPVQSAMKLIRYLTEGSPRLRAIFHLIQRHGVLEAADPAQYGHHQKALIVECCPLNAWYLEVVLNAALIGTRAMHAKLNEQERKKLACDLVILSAPGRSWSQEAQAFGRCLRINSLYDLTVIRIEVPESHDQFRSSKQAEKASFQLAVNAREPAIESLLLKLLQQLQAEVDSFYGEEKAKQLLEKKAALDKKYEDELTAFLDMTSKQRKKKSVDKSTFRVAEVVDLEATPETSSMPLPRADRTRKPPSYYSDIEYDKAGKPKEVAFPSPNPSAEGTQSDRSQLVDVEGDDIESQNDEADWGGEEDDDNGDGDGDDGEGDDDADLSADLRGLNASTNKRVDSEEFDRRMKWKYFADATQPDDQTRYEMALLTLPSGKVWGPEDLRDPQHPLYFEVALRLLYNKLRGSRGLHLSGSIHIPYSQISDQHLNKLGKLIDDLMDEEVSRRKMDALPGESILDPIVT</sequence>
<dbReference type="PANTHER" id="PTHR10799">
    <property type="entry name" value="SNF2/RAD54 HELICASE FAMILY"/>
    <property type="match status" value="1"/>
</dbReference>
<evidence type="ECO:0000313" key="5">
    <source>
        <dbReference type="EMBL" id="KGO49529.1"/>
    </source>
</evidence>
<dbReference type="Pfam" id="PF00176">
    <property type="entry name" value="SNF2-rel_dom"/>
    <property type="match status" value="1"/>
</dbReference>
<evidence type="ECO:0000256" key="1">
    <source>
        <dbReference type="ARBA" id="ARBA00022741"/>
    </source>
</evidence>
<feature type="compositionally biased region" description="Acidic residues" evidence="3">
    <location>
        <begin position="1393"/>
        <end position="1431"/>
    </location>
</feature>
<dbReference type="InterPro" id="IPR000330">
    <property type="entry name" value="SNF2_N"/>
</dbReference>
<reference evidence="5 6" key="1">
    <citation type="journal article" date="2015" name="Mol. Plant Microbe Interact.">
        <title>Genome, transcriptome, and functional analyses of Penicillium expansum provide new insights into secondary metabolism and pathogenicity.</title>
        <authorList>
            <person name="Ballester A.R."/>
            <person name="Marcet-Houben M."/>
            <person name="Levin E."/>
            <person name="Sela N."/>
            <person name="Selma-Lazaro C."/>
            <person name="Carmona L."/>
            <person name="Wisniewski M."/>
            <person name="Droby S."/>
            <person name="Gonzalez-Candelas L."/>
            <person name="Gabaldon T."/>
        </authorList>
    </citation>
    <scope>NUCLEOTIDE SEQUENCE [LARGE SCALE GENOMIC DNA]</scope>
    <source>
        <strain evidence="5 6">MD-8</strain>
    </source>
</reference>
<dbReference type="STRING" id="27334.A0A0A2J1M0"/>
<dbReference type="OrthoDB" id="3801254at2759"/>
<dbReference type="GeneID" id="27675856"/>
<dbReference type="HOGENOM" id="CLU_245586_0_0_1"/>
<evidence type="ECO:0000256" key="2">
    <source>
        <dbReference type="ARBA" id="ARBA00022840"/>
    </source>
</evidence>
<dbReference type="InterPro" id="IPR014001">
    <property type="entry name" value="Helicase_ATP-bd"/>
</dbReference>
<dbReference type="InterPro" id="IPR027417">
    <property type="entry name" value="P-loop_NTPase"/>
</dbReference>
<dbReference type="RefSeq" id="XP_016592939.1">
    <property type="nucleotide sequence ID" value="XM_016740437.1"/>
</dbReference>
<feature type="region of interest" description="Disordered" evidence="3">
    <location>
        <begin position="467"/>
        <end position="490"/>
    </location>
</feature>
<dbReference type="SMART" id="SM00487">
    <property type="entry name" value="DEXDc"/>
    <property type="match status" value="1"/>
</dbReference>
<feature type="compositionally biased region" description="Polar residues" evidence="3">
    <location>
        <begin position="1378"/>
        <end position="1388"/>
    </location>
</feature>
<evidence type="ECO:0000313" key="6">
    <source>
        <dbReference type="Proteomes" id="UP000030143"/>
    </source>
</evidence>
<evidence type="ECO:0000259" key="4">
    <source>
        <dbReference type="PROSITE" id="PS51192"/>
    </source>
</evidence>
<feature type="domain" description="Helicase ATP-binding" evidence="4">
    <location>
        <begin position="704"/>
        <end position="911"/>
    </location>
</feature>
<dbReference type="PhylomeDB" id="A0A0A2J1M0"/>
<protein>
    <submittedName>
        <fullName evidence="5">SNF2-like protein</fullName>
    </submittedName>
</protein>
<feature type="compositionally biased region" description="Polar residues" evidence="3">
    <location>
        <begin position="39"/>
        <end position="49"/>
    </location>
</feature>
<dbReference type="Proteomes" id="UP000030143">
    <property type="component" value="Unassembled WGS sequence"/>
</dbReference>
<keyword evidence="1" id="KW-0547">Nucleotide-binding</keyword>
<name>A0A0A2J1M0_PENEN</name>